<keyword evidence="1" id="KW-0805">Transcription regulation</keyword>
<proteinExistence type="predicted"/>
<gene>
    <name evidence="5" type="ORF">D3C57_143250</name>
</gene>
<dbReference type="Proteomes" id="UP000281594">
    <property type="component" value="Unassembled WGS sequence"/>
</dbReference>
<reference evidence="5 6" key="1">
    <citation type="journal article" date="2018" name="J. Biol. Chem.">
        <title>Discovery of the actinoplanic acid pathway in Streptomyces rapamycinicus reveals a genetically conserved synergism with rapamycin.</title>
        <authorList>
            <person name="Mrak P."/>
            <person name="Krastel P."/>
            <person name="Pivk Lukancic P."/>
            <person name="Tao J."/>
            <person name="Pistorius D."/>
            <person name="Moore C.M."/>
        </authorList>
    </citation>
    <scope>NUCLEOTIDE SEQUENCE [LARGE SCALE GENOMIC DNA]</scope>
    <source>
        <strain evidence="5 6">NRRL 5491</strain>
    </source>
</reference>
<feature type="domain" description="GntR C-terminal" evidence="4">
    <location>
        <begin position="14"/>
        <end position="62"/>
    </location>
</feature>
<dbReference type="InterPro" id="IPR011711">
    <property type="entry name" value="GntR_C"/>
</dbReference>
<evidence type="ECO:0000256" key="1">
    <source>
        <dbReference type="ARBA" id="ARBA00023015"/>
    </source>
</evidence>
<evidence type="ECO:0000313" key="6">
    <source>
        <dbReference type="Proteomes" id="UP000281594"/>
    </source>
</evidence>
<dbReference type="SUPFAM" id="SSF48008">
    <property type="entry name" value="GntR ligand-binding domain-like"/>
    <property type="match status" value="1"/>
</dbReference>
<sequence>MKLGLGPPQRLGVRRRSRLYGLTALVEEGRLEASAKEHLEILDALLSRDEEAVRAAMTRHLGHIRSLWAQ</sequence>
<dbReference type="Pfam" id="PF07729">
    <property type="entry name" value="FCD"/>
    <property type="match status" value="1"/>
</dbReference>
<organism evidence="5 6">
    <name type="scientific">Streptomyces rapamycinicus (strain ATCC 29253 / DSM 41530 / NRRL 5491 / AYB-994)</name>
    <name type="common">Streptomyces hygroscopicus (strain ATCC 29253)</name>
    <dbReference type="NCBI Taxonomy" id="1343740"/>
    <lineage>
        <taxon>Bacteria</taxon>
        <taxon>Bacillati</taxon>
        <taxon>Actinomycetota</taxon>
        <taxon>Actinomycetes</taxon>
        <taxon>Kitasatosporales</taxon>
        <taxon>Streptomycetaceae</taxon>
        <taxon>Streptomyces</taxon>
        <taxon>Streptomyces violaceusniger group</taxon>
    </lineage>
</organism>
<dbReference type="AlphaFoldDB" id="A0A3L8R915"/>
<keyword evidence="2" id="KW-0238">DNA-binding</keyword>
<dbReference type="Gene3D" id="1.20.120.530">
    <property type="entry name" value="GntR ligand-binding domain-like"/>
    <property type="match status" value="1"/>
</dbReference>
<protein>
    <submittedName>
        <fullName evidence="5">GntR family transcriptional regulator</fullName>
    </submittedName>
</protein>
<accession>A0A3L8R915</accession>
<evidence type="ECO:0000259" key="4">
    <source>
        <dbReference type="Pfam" id="PF07729"/>
    </source>
</evidence>
<dbReference type="InterPro" id="IPR008920">
    <property type="entry name" value="TF_FadR/GntR_C"/>
</dbReference>
<dbReference type="GO" id="GO:0003677">
    <property type="term" value="F:DNA binding"/>
    <property type="evidence" value="ECO:0007669"/>
    <property type="project" value="UniProtKB-KW"/>
</dbReference>
<evidence type="ECO:0000313" key="5">
    <source>
        <dbReference type="EMBL" id="RLV76194.1"/>
    </source>
</evidence>
<dbReference type="EMBL" id="QYCY01000002">
    <property type="protein sequence ID" value="RLV76194.1"/>
    <property type="molecule type" value="Genomic_DNA"/>
</dbReference>
<comment type="caution">
    <text evidence="5">The sequence shown here is derived from an EMBL/GenBank/DDBJ whole genome shotgun (WGS) entry which is preliminary data.</text>
</comment>
<name>A0A3L8R915_STRRN</name>
<evidence type="ECO:0000256" key="3">
    <source>
        <dbReference type="ARBA" id="ARBA00023163"/>
    </source>
</evidence>
<evidence type="ECO:0000256" key="2">
    <source>
        <dbReference type="ARBA" id="ARBA00023125"/>
    </source>
</evidence>
<keyword evidence="3" id="KW-0804">Transcription</keyword>